<dbReference type="PROSITE" id="PS00216">
    <property type="entry name" value="SUGAR_TRANSPORT_1"/>
    <property type="match status" value="1"/>
</dbReference>
<organism evidence="11 12">
    <name type="scientific">Dothistroma septosporum (strain NZE10 / CBS 128990)</name>
    <name type="common">Red band needle blight fungus</name>
    <name type="synonym">Mycosphaerella pini</name>
    <dbReference type="NCBI Taxonomy" id="675120"/>
    <lineage>
        <taxon>Eukaryota</taxon>
        <taxon>Fungi</taxon>
        <taxon>Dikarya</taxon>
        <taxon>Ascomycota</taxon>
        <taxon>Pezizomycotina</taxon>
        <taxon>Dothideomycetes</taxon>
        <taxon>Dothideomycetidae</taxon>
        <taxon>Mycosphaerellales</taxon>
        <taxon>Mycosphaerellaceae</taxon>
        <taxon>Dothistroma</taxon>
    </lineage>
</organism>
<comment type="similarity">
    <text evidence="2 7">Belongs to the major facilitator superfamily. Sugar transporter (TC 2.A.1.1) family.</text>
</comment>
<dbReference type="NCBIfam" id="TIGR00879">
    <property type="entry name" value="SP"/>
    <property type="match status" value="1"/>
</dbReference>
<dbReference type="Gene3D" id="1.20.1250.20">
    <property type="entry name" value="MFS general substrate transporter like domains"/>
    <property type="match status" value="1"/>
</dbReference>
<dbReference type="eggNOG" id="KOG0254">
    <property type="taxonomic scope" value="Eukaryota"/>
</dbReference>
<dbReference type="InterPro" id="IPR005829">
    <property type="entry name" value="Sugar_transporter_CS"/>
</dbReference>
<keyword evidence="12" id="KW-1185">Reference proteome</keyword>
<evidence type="ECO:0000313" key="12">
    <source>
        <dbReference type="Proteomes" id="UP000016933"/>
    </source>
</evidence>
<evidence type="ECO:0000259" key="10">
    <source>
        <dbReference type="PROSITE" id="PS50850"/>
    </source>
</evidence>
<dbReference type="PANTHER" id="PTHR48022:SF68">
    <property type="entry name" value="MAJOR FACILITATOR SUPERFAMILY (MFS) PROFILE DOMAIN-CONTAINING PROTEIN-RELATED"/>
    <property type="match status" value="1"/>
</dbReference>
<dbReference type="OMA" id="VAFANIQ"/>
<dbReference type="GO" id="GO:0016020">
    <property type="term" value="C:membrane"/>
    <property type="evidence" value="ECO:0007669"/>
    <property type="project" value="UniProtKB-SubCell"/>
</dbReference>
<feature type="transmembrane region" description="Helical" evidence="9">
    <location>
        <begin position="447"/>
        <end position="464"/>
    </location>
</feature>
<dbReference type="AlphaFoldDB" id="N1PQT9"/>
<evidence type="ECO:0000256" key="2">
    <source>
        <dbReference type="ARBA" id="ARBA00010992"/>
    </source>
</evidence>
<keyword evidence="3 7" id="KW-0813">Transport</keyword>
<feature type="compositionally biased region" description="Basic and acidic residues" evidence="8">
    <location>
        <begin position="546"/>
        <end position="556"/>
    </location>
</feature>
<dbReference type="SUPFAM" id="SSF103473">
    <property type="entry name" value="MFS general substrate transporter"/>
    <property type="match status" value="1"/>
</dbReference>
<dbReference type="FunFam" id="1.20.1250.20:FF:000061">
    <property type="entry name" value="MFS sugar transporter"/>
    <property type="match status" value="1"/>
</dbReference>
<feature type="transmembrane region" description="Helical" evidence="9">
    <location>
        <begin position="313"/>
        <end position="333"/>
    </location>
</feature>
<evidence type="ECO:0000256" key="4">
    <source>
        <dbReference type="ARBA" id="ARBA00022692"/>
    </source>
</evidence>
<sequence length="556" mass="61210">MAKKPFYGLTGTKLNIAIAVVAGTDFALFGYDQGVLGGLLTLPSFLRYFPQINVQSPPPGTTSSTASNVQGITVGAYTLGCFFGAVATIWLGNWLGRKRTIMVGSSIMVVGAAIQASSFSLGQLIAARLLTGFGNGMNTSTVPTWQSETSKSHRRGQMVMIEGSLIVFGVMISYWIDLGFSFLEPSTVSWRFPIAFQILLALFVLCFIPGLPESPRWLILKGKETEALEVLCALNDTTEDDPKIQDEFKAVKDTVFEVAQGRFSDMFKLNRNRNFHRTALAYVNQMFQQISGINIITYYAATIFENDIGLSPFLSRLLAACNGTEYFMASWIAIFTIEKFGRRKLMLFGAAGQAISMAVLAGTTSIPTADPRSKHAGIAAAVFLFVFNSFFAIGWLGMTWLYPAEITPLGIRAPANAVSTTANWIFNFMVVMVTPVAFNAIGYKTYIVFMAINAFMVPCVYFFFPETAYRSLEEMDDIFHKVNGWRGAFTVVKVAKTMPRRYGKRGELLIAYEDTEEARAVGEIRRNSAVSGGDAEKAFRTTQGAEMREDLDGKSE</sequence>
<dbReference type="InterPro" id="IPR050360">
    <property type="entry name" value="MFS_Sugar_Transporters"/>
</dbReference>
<dbReference type="Proteomes" id="UP000016933">
    <property type="component" value="Unassembled WGS sequence"/>
</dbReference>
<feature type="transmembrane region" description="Helical" evidence="9">
    <location>
        <begin position="12"/>
        <end position="31"/>
    </location>
</feature>
<dbReference type="InterPro" id="IPR036259">
    <property type="entry name" value="MFS_trans_sf"/>
</dbReference>
<protein>
    <recommendedName>
        <fullName evidence="10">Major facilitator superfamily (MFS) profile domain-containing protein</fullName>
    </recommendedName>
</protein>
<dbReference type="EMBL" id="KB446538">
    <property type="protein sequence ID" value="EME45752.1"/>
    <property type="molecule type" value="Genomic_DNA"/>
</dbReference>
<evidence type="ECO:0000256" key="1">
    <source>
        <dbReference type="ARBA" id="ARBA00004141"/>
    </source>
</evidence>
<evidence type="ECO:0000256" key="9">
    <source>
        <dbReference type="SAM" id="Phobius"/>
    </source>
</evidence>
<keyword evidence="4 9" id="KW-0812">Transmembrane</keyword>
<evidence type="ECO:0000256" key="6">
    <source>
        <dbReference type="ARBA" id="ARBA00023136"/>
    </source>
</evidence>
<proteinExistence type="inferred from homology"/>
<feature type="transmembrane region" description="Helical" evidence="9">
    <location>
        <begin position="188"/>
        <end position="211"/>
    </location>
</feature>
<reference evidence="11 12" key="2">
    <citation type="journal article" date="2012" name="PLoS Pathog.">
        <title>Diverse lifestyles and strategies of plant pathogenesis encoded in the genomes of eighteen Dothideomycetes fungi.</title>
        <authorList>
            <person name="Ohm R.A."/>
            <person name="Feau N."/>
            <person name="Henrissat B."/>
            <person name="Schoch C.L."/>
            <person name="Horwitz B.A."/>
            <person name="Barry K.W."/>
            <person name="Condon B.J."/>
            <person name="Copeland A.C."/>
            <person name="Dhillon B."/>
            <person name="Glaser F."/>
            <person name="Hesse C.N."/>
            <person name="Kosti I."/>
            <person name="LaButti K."/>
            <person name="Lindquist E.A."/>
            <person name="Lucas S."/>
            <person name="Salamov A.A."/>
            <person name="Bradshaw R.E."/>
            <person name="Ciuffetti L."/>
            <person name="Hamelin R.C."/>
            <person name="Kema G.H.J."/>
            <person name="Lawrence C."/>
            <person name="Scott J.A."/>
            <person name="Spatafora J.W."/>
            <person name="Turgeon B.G."/>
            <person name="de Wit P.J.G.M."/>
            <person name="Zhong S."/>
            <person name="Goodwin S.B."/>
            <person name="Grigoriev I.V."/>
        </authorList>
    </citation>
    <scope>NUCLEOTIDE SEQUENCE [LARGE SCALE GENOMIC DNA]</scope>
    <source>
        <strain evidence="12">NZE10 / CBS 128990</strain>
    </source>
</reference>
<dbReference type="InterPro" id="IPR020846">
    <property type="entry name" value="MFS_dom"/>
</dbReference>
<dbReference type="PROSITE" id="PS50850">
    <property type="entry name" value="MFS"/>
    <property type="match status" value="1"/>
</dbReference>
<feature type="transmembrane region" description="Helical" evidence="9">
    <location>
        <begin position="159"/>
        <end position="176"/>
    </location>
</feature>
<evidence type="ECO:0000256" key="5">
    <source>
        <dbReference type="ARBA" id="ARBA00022989"/>
    </source>
</evidence>
<comment type="subcellular location">
    <subcellularLocation>
        <location evidence="1">Membrane</location>
        <topology evidence="1">Multi-pass membrane protein</topology>
    </subcellularLocation>
</comment>
<evidence type="ECO:0000256" key="8">
    <source>
        <dbReference type="SAM" id="MobiDB-lite"/>
    </source>
</evidence>
<feature type="transmembrane region" description="Helical" evidence="9">
    <location>
        <begin position="378"/>
        <end position="402"/>
    </location>
</feature>
<keyword evidence="5 9" id="KW-1133">Transmembrane helix</keyword>
<evidence type="ECO:0000256" key="7">
    <source>
        <dbReference type="RuleBase" id="RU003346"/>
    </source>
</evidence>
<feature type="region of interest" description="Disordered" evidence="8">
    <location>
        <begin position="529"/>
        <end position="556"/>
    </location>
</feature>
<evidence type="ECO:0000256" key="3">
    <source>
        <dbReference type="ARBA" id="ARBA00022448"/>
    </source>
</evidence>
<gene>
    <name evidence="11" type="ORF">DOTSEDRAFT_71439</name>
</gene>
<evidence type="ECO:0000313" key="11">
    <source>
        <dbReference type="EMBL" id="EME45752.1"/>
    </source>
</evidence>
<feature type="transmembrane region" description="Helical" evidence="9">
    <location>
        <begin position="345"/>
        <end position="366"/>
    </location>
</feature>
<feature type="domain" description="Major facilitator superfamily (MFS) profile" evidence="10">
    <location>
        <begin position="18"/>
        <end position="468"/>
    </location>
</feature>
<dbReference type="HOGENOM" id="CLU_001265_30_3_1"/>
<accession>N1PQT9</accession>
<dbReference type="InterPro" id="IPR003663">
    <property type="entry name" value="Sugar/inositol_transpt"/>
</dbReference>
<dbReference type="InterPro" id="IPR005828">
    <property type="entry name" value="MFS_sugar_transport-like"/>
</dbReference>
<reference evidence="12" key="1">
    <citation type="journal article" date="2012" name="PLoS Genet.">
        <title>The genomes of the fungal plant pathogens Cladosporium fulvum and Dothistroma septosporum reveal adaptation to different hosts and lifestyles but also signatures of common ancestry.</title>
        <authorList>
            <person name="de Wit P.J.G.M."/>
            <person name="van der Burgt A."/>
            <person name="Oekmen B."/>
            <person name="Stergiopoulos I."/>
            <person name="Abd-Elsalam K.A."/>
            <person name="Aerts A.L."/>
            <person name="Bahkali A.H."/>
            <person name="Beenen H.G."/>
            <person name="Chettri P."/>
            <person name="Cox M.P."/>
            <person name="Datema E."/>
            <person name="de Vries R.P."/>
            <person name="Dhillon B."/>
            <person name="Ganley A.R."/>
            <person name="Griffiths S.A."/>
            <person name="Guo Y."/>
            <person name="Hamelin R.C."/>
            <person name="Henrissat B."/>
            <person name="Kabir M.S."/>
            <person name="Jashni M.K."/>
            <person name="Kema G."/>
            <person name="Klaubauf S."/>
            <person name="Lapidus A."/>
            <person name="Levasseur A."/>
            <person name="Lindquist E."/>
            <person name="Mehrabi R."/>
            <person name="Ohm R.A."/>
            <person name="Owen T.J."/>
            <person name="Salamov A."/>
            <person name="Schwelm A."/>
            <person name="Schijlen E."/>
            <person name="Sun H."/>
            <person name="van den Burg H.A."/>
            <person name="van Ham R.C.H.J."/>
            <person name="Zhang S."/>
            <person name="Goodwin S.B."/>
            <person name="Grigoriev I.V."/>
            <person name="Collemare J."/>
            <person name="Bradshaw R.E."/>
        </authorList>
    </citation>
    <scope>NUCLEOTIDE SEQUENCE [LARGE SCALE GENOMIC DNA]</scope>
    <source>
        <strain evidence="12">NZE10 / CBS 128990</strain>
    </source>
</reference>
<dbReference type="PANTHER" id="PTHR48022">
    <property type="entry name" value="PLASTIDIC GLUCOSE TRANSPORTER 4"/>
    <property type="match status" value="1"/>
</dbReference>
<dbReference type="GO" id="GO:0005351">
    <property type="term" value="F:carbohydrate:proton symporter activity"/>
    <property type="evidence" value="ECO:0007669"/>
    <property type="project" value="TreeGrafter"/>
</dbReference>
<feature type="transmembrane region" description="Helical" evidence="9">
    <location>
        <begin position="279"/>
        <end position="301"/>
    </location>
</feature>
<feature type="transmembrane region" description="Helical" evidence="9">
    <location>
        <begin position="422"/>
        <end position="441"/>
    </location>
</feature>
<dbReference type="Pfam" id="PF00083">
    <property type="entry name" value="Sugar_tr"/>
    <property type="match status" value="1"/>
</dbReference>
<name>N1PQT9_DOTSN</name>
<feature type="transmembrane region" description="Helical" evidence="9">
    <location>
        <begin position="74"/>
        <end position="95"/>
    </location>
</feature>
<keyword evidence="6 9" id="KW-0472">Membrane</keyword>
<dbReference type="OrthoDB" id="6612291at2759"/>
<dbReference type="PRINTS" id="PR00171">
    <property type="entry name" value="SUGRTRNSPORT"/>
</dbReference>